<dbReference type="Pfam" id="PF00440">
    <property type="entry name" value="TetR_N"/>
    <property type="match status" value="1"/>
</dbReference>
<feature type="domain" description="HTH tetR-type" evidence="5">
    <location>
        <begin position="16"/>
        <end position="76"/>
    </location>
</feature>
<evidence type="ECO:0000256" key="1">
    <source>
        <dbReference type="ARBA" id="ARBA00023015"/>
    </source>
</evidence>
<keyword evidence="1" id="KW-0805">Transcription regulation</keyword>
<dbReference type="Gene3D" id="1.10.357.10">
    <property type="entry name" value="Tetracycline Repressor, domain 2"/>
    <property type="match status" value="1"/>
</dbReference>
<dbReference type="SUPFAM" id="SSF46689">
    <property type="entry name" value="Homeodomain-like"/>
    <property type="match status" value="1"/>
</dbReference>
<accession>A0ABZ2JXI9</accession>
<dbReference type="PANTHER" id="PTHR30055:SF234">
    <property type="entry name" value="HTH-TYPE TRANSCRIPTIONAL REGULATOR BETI"/>
    <property type="match status" value="1"/>
</dbReference>
<gene>
    <name evidence="6" type="ORF">LZC95_29010</name>
</gene>
<organism evidence="6 7">
    <name type="scientific">Pendulispora brunnea</name>
    <dbReference type="NCBI Taxonomy" id="2905690"/>
    <lineage>
        <taxon>Bacteria</taxon>
        <taxon>Pseudomonadati</taxon>
        <taxon>Myxococcota</taxon>
        <taxon>Myxococcia</taxon>
        <taxon>Myxococcales</taxon>
        <taxon>Sorangiineae</taxon>
        <taxon>Pendulisporaceae</taxon>
        <taxon>Pendulispora</taxon>
    </lineage>
</organism>
<dbReference type="InterPro" id="IPR023772">
    <property type="entry name" value="DNA-bd_HTH_TetR-type_CS"/>
</dbReference>
<reference evidence="6 7" key="1">
    <citation type="submission" date="2021-12" db="EMBL/GenBank/DDBJ databases">
        <title>Discovery of the Pendulisporaceae a myxobacterial family with distinct sporulation behavior and unique specialized metabolism.</title>
        <authorList>
            <person name="Garcia R."/>
            <person name="Popoff A."/>
            <person name="Bader C.D."/>
            <person name="Loehr J."/>
            <person name="Walesch S."/>
            <person name="Walt C."/>
            <person name="Boldt J."/>
            <person name="Bunk B."/>
            <person name="Haeckl F.J.F.P.J."/>
            <person name="Gunesch A.P."/>
            <person name="Birkelbach J."/>
            <person name="Nuebel U."/>
            <person name="Pietschmann T."/>
            <person name="Bach T."/>
            <person name="Mueller R."/>
        </authorList>
    </citation>
    <scope>NUCLEOTIDE SEQUENCE [LARGE SCALE GENOMIC DNA]</scope>
    <source>
        <strain evidence="6 7">MSr12523</strain>
    </source>
</reference>
<protein>
    <submittedName>
        <fullName evidence="6">TetR/AcrR family transcriptional regulator</fullName>
    </submittedName>
</protein>
<evidence type="ECO:0000256" key="4">
    <source>
        <dbReference type="PROSITE-ProRule" id="PRU00335"/>
    </source>
</evidence>
<evidence type="ECO:0000313" key="6">
    <source>
        <dbReference type="EMBL" id="WXA90484.1"/>
    </source>
</evidence>
<evidence type="ECO:0000259" key="5">
    <source>
        <dbReference type="PROSITE" id="PS50977"/>
    </source>
</evidence>
<dbReference type="InterPro" id="IPR050109">
    <property type="entry name" value="HTH-type_TetR-like_transc_reg"/>
</dbReference>
<dbReference type="InterPro" id="IPR001647">
    <property type="entry name" value="HTH_TetR"/>
</dbReference>
<dbReference type="PROSITE" id="PS50977">
    <property type="entry name" value="HTH_TETR_2"/>
    <property type="match status" value="1"/>
</dbReference>
<dbReference type="InterPro" id="IPR036271">
    <property type="entry name" value="Tet_transcr_reg_TetR-rel_C_sf"/>
</dbReference>
<evidence type="ECO:0000256" key="3">
    <source>
        <dbReference type="ARBA" id="ARBA00023163"/>
    </source>
</evidence>
<dbReference type="PROSITE" id="PS01081">
    <property type="entry name" value="HTH_TETR_1"/>
    <property type="match status" value="1"/>
</dbReference>
<dbReference type="EMBL" id="CP089982">
    <property type="protein sequence ID" value="WXA90484.1"/>
    <property type="molecule type" value="Genomic_DNA"/>
</dbReference>
<feature type="DNA-binding region" description="H-T-H motif" evidence="4">
    <location>
        <begin position="39"/>
        <end position="58"/>
    </location>
</feature>
<sequence length="215" mass="22923">MSDPEATETRRQQRARETRAKLFEAATELITQQGYHATSVDRIAARAGVAKATFFVHFASKAEIIAALMQIQTDYARKARAEALPDGPLEAMRAMVETLGRQAARSRTLSRGVLAATLESEEIGGAASALFDEVLAEMTADAHAAEKAGLLAPGVEPDALASSLLASYFGALLTSSLKTETDMNAVLASLVDGTLRGASREADPRKSSRRTKTRT</sequence>
<proteinExistence type="predicted"/>
<keyword evidence="2 4" id="KW-0238">DNA-binding</keyword>
<dbReference type="PANTHER" id="PTHR30055">
    <property type="entry name" value="HTH-TYPE TRANSCRIPTIONAL REGULATOR RUTR"/>
    <property type="match status" value="1"/>
</dbReference>
<dbReference type="SUPFAM" id="SSF48498">
    <property type="entry name" value="Tetracyclin repressor-like, C-terminal domain"/>
    <property type="match status" value="1"/>
</dbReference>
<keyword evidence="3" id="KW-0804">Transcription</keyword>
<dbReference type="RefSeq" id="WP_394841097.1">
    <property type="nucleotide sequence ID" value="NZ_CP089982.1"/>
</dbReference>
<name>A0ABZ2JXI9_9BACT</name>
<dbReference type="PRINTS" id="PR00455">
    <property type="entry name" value="HTHTETR"/>
</dbReference>
<keyword evidence="7" id="KW-1185">Reference proteome</keyword>
<evidence type="ECO:0000256" key="2">
    <source>
        <dbReference type="ARBA" id="ARBA00023125"/>
    </source>
</evidence>
<dbReference type="InterPro" id="IPR009057">
    <property type="entry name" value="Homeodomain-like_sf"/>
</dbReference>
<dbReference type="Proteomes" id="UP001379533">
    <property type="component" value="Chromosome"/>
</dbReference>
<evidence type="ECO:0000313" key="7">
    <source>
        <dbReference type="Proteomes" id="UP001379533"/>
    </source>
</evidence>